<feature type="compositionally biased region" description="Polar residues" evidence="1">
    <location>
        <begin position="67"/>
        <end position="80"/>
    </location>
</feature>
<feature type="compositionally biased region" description="Basic and acidic residues" evidence="1">
    <location>
        <begin position="17"/>
        <end position="26"/>
    </location>
</feature>
<comment type="caution">
    <text evidence="2">The sequence shown here is derived from an EMBL/GenBank/DDBJ whole genome shotgun (WGS) entry which is preliminary data.</text>
</comment>
<evidence type="ECO:0000313" key="3">
    <source>
        <dbReference type="Proteomes" id="UP001140172"/>
    </source>
</evidence>
<sequence>MIWHNKALHSDNAATQPHREEHHDSEQQSTPPNDSPRRQSGEQHHNHYRQHIFEQLRHHSRLGSGSHGQSQDGNGVIYTQASDFVLPEEVDKQMISGPVSARPMGDIDLTANDWVMSSGSPSHKELHLLKKHAKQTAHVLGTSPKKVLGEAHEP</sequence>
<proteinExistence type="predicted"/>
<name>A0A9W8HL17_9FUNG</name>
<dbReference type="Proteomes" id="UP001140172">
    <property type="component" value="Unassembled WGS sequence"/>
</dbReference>
<feature type="region of interest" description="Disordered" evidence="1">
    <location>
        <begin position="1"/>
        <end position="80"/>
    </location>
</feature>
<feature type="compositionally biased region" description="Basic and acidic residues" evidence="1">
    <location>
        <begin position="35"/>
        <end position="57"/>
    </location>
</feature>
<evidence type="ECO:0000313" key="2">
    <source>
        <dbReference type="EMBL" id="KAJ2786370.1"/>
    </source>
</evidence>
<accession>A0A9W8HL17</accession>
<dbReference type="EMBL" id="JANBUM010000065">
    <property type="protein sequence ID" value="KAJ2786370.1"/>
    <property type="molecule type" value="Genomic_DNA"/>
</dbReference>
<organism evidence="2 3">
    <name type="scientific">Coemansia interrupta</name>
    <dbReference type="NCBI Taxonomy" id="1126814"/>
    <lineage>
        <taxon>Eukaryota</taxon>
        <taxon>Fungi</taxon>
        <taxon>Fungi incertae sedis</taxon>
        <taxon>Zoopagomycota</taxon>
        <taxon>Kickxellomycotina</taxon>
        <taxon>Kickxellomycetes</taxon>
        <taxon>Kickxellales</taxon>
        <taxon>Kickxellaceae</taxon>
        <taxon>Coemansia</taxon>
    </lineage>
</organism>
<dbReference type="AlphaFoldDB" id="A0A9W8HL17"/>
<dbReference type="OrthoDB" id="5581108at2759"/>
<reference evidence="2" key="1">
    <citation type="submission" date="2022-07" db="EMBL/GenBank/DDBJ databases">
        <title>Phylogenomic reconstructions and comparative analyses of Kickxellomycotina fungi.</title>
        <authorList>
            <person name="Reynolds N.K."/>
            <person name="Stajich J.E."/>
            <person name="Barry K."/>
            <person name="Grigoriev I.V."/>
            <person name="Crous P."/>
            <person name="Smith M.E."/>
        </authorList>
    </citation>
    <scope>NUCLEOTIDE SEQUENCE</scope>
    <source>
        <strain evidence="2">BCRC 34489</strain>
    </source>
</reference>
<keyword evidence="3" id="KW-1185">Reference proteome</keyword>
<protein>
    <submittedName>
        <fullName evidence="2">Uncharacterized protein</fullName>
    </submittedName>
</protein>
<evidence type="ECO:0000256" key="1">
    <source>
        <dbReference type="SAM" id="MobiDB-lite"/>
    </source>
</evidence>
<gene>
    <name evidence="2" type="ORF">GGI15_001578</name>
</gene>